<dbReference type="EMBL" id="AHAT01024601">
    <property type="status" value="NOT_ANNOTATED_CDS"/>
    <property type="molecule type" value="Genomic_DNA"/>
</dbReference>
<evidence type="ECO:0000256" key="1">
    <source>
        <dbReference type="ARBA" id="ARBA00023125"/>
    </source>
</evidence>
<dbReference type="InParanoid" id="W5LYD8"/>
<name>W5LYD8_LEPOC</name>
<dbReference type="Gene3D" id="1.10.443.10">
    <property type="entry name" value="Intergrase catalytic core"/>
    <property type="match status" value="1"/>
</dbReference>
<dbReference type="eggNOG" id="ENOG502SDY1">
    <property type="taxonomic scope" value="Eukaryota"/>
</dbReference>
<dbReference type="HOGENOM" id="CLU_066149_0_0_1"/>
<proteinExistence type="predicted"/>
<dbReference type="InterPro" id="IPR010998">
    <property type="entry name" value="Integrase_recombinase_N"/>
</dbReference>
<dbReference type="Gene3D" id="1.10.150.130">
    <property type="match status" value="1"/>
</dbReference>
<dbReference type="STRING" id="7918.ENSLOCP00000001145"/>
<dbReference type="GO" id="GO:0003677">
    <property type="term" value="F:DNA binding"/>
    <property type="evidence" value="ECO:0007669"/>
    <property type="project" value="UniProtKB-KW"/>
</dbReference>
<reference evidence="2" key="3">
    <citation type="submission" date="2025-09" db="UniProtKB">
        <authorList>
            <consortium name="Ensembl"/>
        </authorList>
    </citation>
    <scope>IDENTIFICATION</scope>
</reference>
<dbReference type="AlphaFoldDB" id="W5LYD8"/>
<dbReference type="SUPFAM" id="SSF47823">
    <property type="entry name" value="lambda integrase-like, N-terminal domain"/>
    <property type="match status" value="1"/>
</dbReference>
<evidence type="ECO:0000313" key="2">
    <source>
        <dbReference type="Ensembl" id="ENSLOCP00000001145.1"/>
    </source>
</evidence>
<reference evidence="3" key="1">
    <citation type="submission" date="2011-12" db="EMBL/GenBank/DDBJ databases">
        <title>The Draft Genome of Lepisosteus oculatus.</title>
        <authorList>
            <consortium name="The Broad Institute Genome Assembly &amp; Analysis Group"/>
            <consortium name="Computational R&amp;D Group"/>
            <consortium name="and Sequencing Platform"/>
            <person name="Di Palma F."/>
            <person name="Alfoldi J."/>
            <person name="Johnson J."/>
            <person name="Berlin A."/>
            <person name="Gnerre S."/>
            <person name="Jaffe D."/>
            <person name="MacCallum I."/>
            <person name="Young S."/>
            <person name="Walker B.J."/>
            <person name="Lander E.S."/>
            <person name="Lindblad-Toh K."/>
        </authorList>
    </citation>
    <scope>NUCLEOTIDE SEQUENCE [LARGE SCALE GENOMIC DNA]</scope>
</reference>
<dbReference type="GO" id="GO:0006310">
    <property type="term" value="P:DNA recombination"/>
    <property type="evidence" value="ECO:0007669"/>
    <property type="project" value="InterPro"/>
</dbReference>
<keyword evidence="3" id="KW-1185">Reference proteome</keyword>
<dbReference type="PANTHER" id="PTHR34605:SF3">
    <property type="entry name" value="P CELL-TYPE AGGLUTINATION PROTEIN MAP4-LIKE-RELATED"/>
    <property type="match status" value="1"/>
</dbReference>
<dbReference type="InterPro" id="IPR013762">
    <property type="entry name" value="Integrase-like_cat_sf"/>
</dbReference>
<dbReference type="Proteomes" id="UP000018468">
    <property type="component" value="Linkage group LG4"/>
</dbReference>
<dbReference type="InterPro" id="IPR052925">
    <property type="entry name" value="Phage_Integrase-like_Recomb"/>
</dbReference>
<keyword evidence="1" id="KW-0238">DNA-binding</keyword>
<evidence type="ECO:0008006" key="4">
    <source>
        <dbReference type="Google" id="ProtNLM"/>
    </source>
</evidence>
<reference evidence="2" key="2">
    <citation type="submission" date="2025-08" db="UniProtKB">
        <authorList>
            <consortium name="Ensembl"/>
        </authorList>
    </citation>
    <scope>IDENTIFICATION</scope>
</reference>
<organism evidence="2 3">
    <name type="scientific">Lepisosteus oculatus</name>
    <name type="common">Spotted gar</name>
    <dbReference type="NCBI Taxonomy" id="7918"/>
    <lineage>
        <taxon>Eukaryota</taxon>
        <taxon>Metazoa</taxon>
        <taxon>Chordata</taxon>
        <taxon>Craniata</taxon>
        <taxon>Vertebrata</taxon>
        <taxon>Euteleostomi</taxon>
        <taxon>Actinopterygii</taxon>
        <taxon>Neopterygii</taxon>
        <taxon>Holostei</taxon>
        <taxon>Semionotiformes</taxon>
        <taxon>Lepisosteidae</taxon>
        <taxon>Lepisosteus</taxon>
    </lineage>
</organism>
<accession>W5LYD8</accession>
<protein>
    <recommendedName>
        <fullName evidence="4">Core-binding (CB) domain-containing protein</fullName>
    </recommendedName>
</protein>
<dbReference type="GeneTree" id="ENSGT00540000072363"/>
<dbReference type="Ensembl" id="ENSLOCT00000001149.1">
    <property type="protein sequence ID" value="ENSLOCP00000001145.1"/>
    <property type="gene ID" value="ENSLOCG00000001021.1"/>
</dbReference>
<evidence type="ECO:0000313" key="3">
    <source>
        <dbReference type="Proteomes" id="UP000018468"/>
    </source>
</evidence>
<dbReference type="OMA" id="ESICPFD"/>
<sequence>FKDHFQQNEPYHHYLQLARQTILSGIAPRTLNSYWTAWKGFQSFHLSANIKFPSFDILTVSSFLCYCRNSLKVRASTTKVYLCSIHFFHKLLFGTTCPSLIHPQITLLLKGFQWLRHPESCIYVLRSVTTDTVDRTLESLFLSAFFGFLRCSEITAASTSFDPSSQPCLSDISILSSDTLTFYLMKSKTNQLRSGTLNYFFKLCSYVSPYESLSHYAHLRTAAGALPTDPLFVNEKGCILTRDWFLSHLYDILLTAGYPPEQFSGHS</sequence>
<dbReference type="PANTHER" id="PTHR34605">
    <property type="entry name" value="PHAGE_INTEGRASE DOMAIN-CONTAINING PROTEIN"/>
    <property type="match status" value="1"/>
</dbReference>
<dbReference type="GO" id="GO:0015074">
    <property type="term" value="P:DNA integration"/>
    <property type="evidence" value="ECO:0007669"/>
    <property type="project" value="InterPro"/>
</dbReference>